<dbReference type="PANTHER" id="PTHR40763:SF4">
    <property type="entry name" value="DUF1707 DOMAIN-CONTAINING PROTEIN"/>
    <property type="match status" value="1"/>
</dbReference>
<keyword evidence="2" id="KW-0472">Membrane</keyword>
<gene>
    <name evidence="4" type="ORF">Athai_67670</name>
</gene>
<dbReference type="PANTHER" id="PTHR40763">
    <property type="entry name" value="MEMBRANE PROTEIN-RELATED"/>
    <property type="match status" value="1"/>
</dbReference>
<feature type="region of interest" description="Disordered" evidence="1">
    <location>
        <begin position="1"/>
        <end position="23"/>
    </location>
</feature>
<organism evidence="4 5">
    <name type="scientific">Actinocatenispora thailandica</name>
    <dbReference type="NCBI Taxonomy" id="227318"/>
    <lineage>
        <taxon>Bacteria</taxon>
        <taxon>Bacillati</taxon>
        <taxon>Actinomycetota</taxon>
        <taxon>Actinomycetes</taxon>
        <taxon>Micromonosporales</taxon>
        <taxon>Micromonosporaceae</taxon>
        <taxon>Actinocatenispora</taxon>
    </lineage>
</organism>
<dbReference type="Proteomes" id="UP000611640">
    <property type="component" value="Chromosome"/>
</dbReference>
<reference evidence="4 5" key="1">
    <citation type="submission" date="2020-08" db="EMBL/GenBank/DDBJ databases">
        <title>Whole genome shotgun sequence of Actinocatenispora thailandica NBRC 105041.</title>
        <authorList>
            <person name="Komaki H."/>
            <person name="Tamura T."/>
        </authorList>
    </citation>
    <scope>NUCLEOTIDE SEQUENCE [LARGE SCALE GENOMIC DNA]</scope>
    <source>
        <strain evidence="4 5">NBRC 105041</strain>
    </source>
</reference>
<evidence type="ECO:0000313" key="4">
    <source>
        <dbReference type="EMBL" id="BCJ39264.1"/>
    </source>
</evidence>
<name>A0A7R7DWX9_9ACTN</name>
<feature type="domain" description="DUF1707" evidence="3">
    <location>
        <begin position="16"/>
        <end position="68"/>
    </location>
</feature>
<evidence type="ECO:0000313" key="5">
    <source>
        <dbReference type="Proteomes" id="UP000611640"/>
    </source>
</evidence>
<accession>A0A7R7DWX9</accession>
<keyword evidence="2" id="KW-1133">Transmembrane helix</keyword>
<evidence type="ECO:0000256" key="2">
    <source>
        <dbReference type="SAM" id="Phobius"/>
    </source>
</evidence>
<feature type="transmembrane region" description="Helical" evidence="2">
    <location>
        <begin position="82"/>
        <end position="101"/>
    </location>
</feature>
<keyword evidence="5" id="KW-1185">Reference proteome</keyword>
<dbReference type="Pfam" id="PF08044">
    <property type="entry name" value="DUF1707"/>
    <property type="match status" value="1"/>
</dbReference>
<evidence type="ECO:0000256" key="1">
    <source>
        <dbReference type="SAM" id="MobiDB-lite"/>
    </source>
</evidence>
<dbReference type="InterPro" id="IPR012551">
    <property type="entry name" value="DUF1707_SHOCT-like"/>
</dbReference>
<dbReference type="EMBL" id="AP023355">
    <property type="protein sequence ID" value="BCJ39264.1"/>
    <property type="molecule type" value="Genomic_DNA"/>
</dbReference>
<dbReference type="KEGG" id="atl:Athai_67670"/>
<protein>
    <recommendedName>
        <fullName evidence="3">DUF1707 domain-containing protein</fullName>
    </recommendedName>
</protein>
<proteinExistence type="predicted"/>
<evidence type="ECO:0000259" key="3">
    <source>
        <dbReference type="Pfam" id="PF08044"/>
    </source>
</evidence>
<dbReference type="RefSeq" id="WP_203965166.1">
    <property type="nucleotide sequence ID" value="NZ_AP023355.1"/>
</dbReference>
<sequence>MTEPAREIAPRHPREVRASDAERQQCAELLQSAHASGRLSLAEFDARVTAAYAARTRAQLAELARDLPTPAPARPARSVDPGLLVVLLVVCPPAALAYWLIGRRRWMPPGPPSARCC</sequence>
<keyword evidence="2" id="KW-0812">Transmembrane</keyword>
<dbReference type="AlphaFoldDB" id="A0A7R7DWX9"/>